<keyword evidence="2" id="KW-0238">DNA-binding</keyword>
<dbReference type="SUPFAM" id="SSF46689">
    <property type="entry name" value="Homeodomain-like"/>
    <property type="match status" value="2"/>
</dbReference>
<feature type="domain" description="SANT" evidence="6">
    <location>
        <begin position="138"/>
        <end position="187"/>
    </location>
</feature>
<dbReference type="PROSITE" id="PS51293">
    <property type="entry name" value="SANT"/>
    <property type="match status" value="2"/>
</dbReference>
<dbReference type="InterPro" id="IPR017930">
    <property type="entry name" value="Myb_dom"/>
</dbReference>
<reference evidence="8 9" key="1">
    <citation type="journal article" date="2020" name="Genome Biol. Evol.">
        <title>Comparative genomics of strictly vertically transmitted, feminizing microsporidia endosymbionts of amphipod crustaceans.</title>
        <authorList>
            <person name="Cormier A."/>
            <person name="Chebbi M.A."/>
            <person name="Giraud I."/>
            <person name="Wattier R."/>
            <person name="Teixeira M."/>
            <person name="Gilbert C."/>
            <person name="Rigaud T."/>
            <person name="Cordaux R."/>
        </authorList>
    </citation>
    <scope>NUCLEOTIDE SEQUENCE [LARGE SCALE GENOMIC DNA]</scope>
    <source>
        <strain evidence="8 9">Ou3-Ou53</strain>
    </source>
</reference>
<dbReference type="InterPro" id="IPR051575">
    <property type="entry name" value="Myb-like_DNA-bd"/>
</dbReference>
<feature type="domain" description="HTH myb-type" evidence="7">
    <location>
        <begin position="183"/>
        <end position="238"/>
    </location>
</feature>
<dbReference type="Proteomes" id="UP000740883">
    <property type="component" value="Unassembled WGS sequence"/>
</dbReference>
<evidence type="ECO:0000256" key="1">
    <source>
        <dbReference type="ARBA" id="ARBA00023015"/>
    </source>
</evidence>
<dbReference type="InterPro" id="IPR009057">
    <property type="entry name" value="Homeodomain-like_sf"/>
</dbReference>
<evidence type="ECO:0000313" key="8">
    <source>
        <dbReference type="EMBL" id="KAF9764733.1"/>
    </source>
</evidence>
<dbReference type="GO" id="GO:0000978">
    <property type="term" value="F:RNA polymerase II cis-regulatory region sequence-specific DNA binding"/>
    <property type="evidence" value="ECO:0007669"/>
    <property type="project" value="TreeGrafter"/>
</dbReference>
<dbReference type="GO" id="GO:0019185">
    <property type="term" value="C:snRNA-activating protein complex"/>
    <property type="evidence" value="ECO:0007669"/>
    <property type="project" value="TreeGrafter"/>
</dbReference>
<dbReference type="EMBL" id="SBJO01000011">
    <property type="protein sequence ID" value="KAF9764733.1"/>
    <property type="molecule type" value="Genomic_DNA"/>
</dbReference>
<feature type="domain" description="Myb-like" evidence="5">
    <location>
        <begin position="139"/>
        <end position="182"/>
    </location>
</feature>
<keyword evidence="1" id="KW-0805">Transcription regulation</keyword>
<keyword evidence="9" id="KW-1185">Reference proteome</keyword>
<dbReference type="PROSITE" id="PS50090">
    <property type="entry name" value="MYB_LIKE"/>
    <property type="match status" value="3"/>
</dbReference>
<sequence>MNENNKDDICKLIQCDKELKHLKKMLHKIHRAVLRKNYNKNIKINFDENLNEEIIKNPNDKYWQDLSKTTDLKPYEIYNKFLNYRFKHQGRRFTRSLDNIIINSVNNHKTWVEIGFSIDKHPFICLKRYIKLRNRNLENWTEEEDKVLLEAVEKYGTSNFQKISTLLINKSNVQCSDRFKKITKVYKKGKWSSSEDSLLRKAYDKYKERGWVYISTFVPGRSDVQCRERWTNSLNPKNRKGRWTQEEDRLLHEAIKINSLKWSKVAEFVKTRTDGQCRRRFYLLNKSKNNTTN</sequence>
<feature type="domain" description="Myb-like" evidence="5">
    <location>
        <begin position="235"/>
        <end position="281"/>
    </location>
</feature>
<keyword evidence="4" id="KW-0539">Nucleus</keyword>
<dbReference type="GO" id="GO:0042796">
    <property type="term" value="P:snRNA transcription by RNA polymerase III"/>
    <property type="evidence" value="ECO:0007669"/>
    <property type="project" value="TreeGrafter"/>
</dbReference>
<gene>
    <name evidence="8" type="primary">mybL</name>
    <name evidence="8" type="ORF">NGRA_0340</name>
</gene>
<dbReference type="Pfam" id="PF00249">
    <property type="entry name" value="Myb_DNA-binding"/>
    <property type="match status" value="1"/>
</dbReference>
<accession>A0A9P6H1L2</accession>
<evidence type="ECO:0000259" key="5">
    <source>
        <dbReference type="PROSITE" id="PS50090"/>
    </source>
</evidence>
<keyword evidence="3" id="KW-0804">Transcription</keyword>
<feature type="domain" description="Myb-like" evidence="5">
    <location>
        <begin position="183"/>
        <end position="234"/>
    </location>
</feature>
<feature type="domain" description="HTH myb-type" evidence="7">
    <location>
        <begin position="139"/>
        <end position="181"/>
    </location>
</feature>
<evidence type="ECO:0000256" key="4">
    <source>
        <dbReference type="ARBA" id="ARBA00023242"/>
    </source>
</evidence>
<evidence type="ECO:0000259" key="7">
    <source>
        <dbReference type="PROSITE" id="PS51294"/>
    </source>
</evidence>
<dbReference type="OrthoDB" id="2143914at2759"/>
<evidence type="ECO:0000313" key="9">
    <source>
        <dbReference type="Proteomes" id="UP000740883"/>
    </source>
</evidence>
<dbReference type="SMART" id="SM00717">
    <property type="entry name" value="SANT"/>
    <property type="match status" value="3"/>
</dbReference>
<comment type="caution">
    <text evidence="8">The sequence shown here is derived from an EMBL/GenBank/DDBJ whole genome shotgun (WGS) entry which is preliminary data.</text>
</comment>
<dbReference type="PANTHER" id="PTHR46621">
    <property type="entry name" value="SNRNA-ACTIVATING PROTEIN COMPLEX SUBUNIT 4"/>
    <property type="match status" value="1"/>
</dbReference>
<feature type="domain" description="HTH myb-type" evidence="7">
    <location>
        <begin position="239"/>
        <end position="288"/>
    </location>
</feature>
<evidence type="ECO:0000256" key="2">
    <source>
        <dbReference type="ARBA" id="ARBA00023125"/>
    </source>
</evidence>
<dbReference type="CDD" id="cd00167">
    <property type="entry name" value="SANT"/>
    <property type="match status" value="3"/>
</dbReference>
<dbReference type="GO" id="GO:0042795">
    <property type="term" value="P:snRNA transcription by RNA polymerase II"/>
    <property type="evidence" value="ECO:0007669"/>
    <property type="project" value="TreeGrafter"/>
</dbReference>
<protein>
    <submittedName>
        <fullName evidence="8">Myb-like protein L</fullName>
    </submittedName>
</protein>
<dbReference type="GO" id="GO:0001006">
    <property type="term" value="F:RNA polymerase III type 3 promoter sequence-specific DNA binding"/>
    <property type="evidence" value="ECO:0007669"/>
    <property type="project" value="TreeGrafter"/>
</dbReference>
<dbReference type="PROSITE" id="PS51294">
    <property type="entry name" value="HTH_MYB"/>
    <property type="match status" value="3"/>
</dbReference>
<dbReference type="AlphaFoldDB" id="A0A9P6H1L2"/>
<name>A0A9P6H1L2_9MICR</name>
<dbReference type="PANTHER" id="PTHR46621:SF1">
    <property type="entry name" value="SNRNA-ACTIVATING PROTEIN COMPLEX SUBUNIT 4"/>
    <property type="match status" value="1"/>
</dbReference>
<evidence type="ECO:0000256" key="3">
    <source>
        <dbReference type="ARBA" id="ARBA00023163"/>
    </source>
</evidence>
<organism evidence="8 9">
    <name type="scientific">Nosema granulosis</name>
    <dbReference type="NCBI Taxonomy" id="83296"/>
    <lineage>
        <taxon>Eukaryota</taxon>
        <taxon>Fungi</taxon>
        <taxon>Fungi incertae sedis</taxon>
        <taxon>Microsporidia</taxon>
        <taxon>Nosematidae</taxon>
        <taxon>Nosema</taxon>
    </lineage>
</organism>
<dbReference type="InterPro" id="IPR001005">
    <property type="entry name" value="SANT/Myb"/>
</dbReference>
<evidence type="ECO:0000259" key="6">
    <source>
        <dbReference type="PROSITE" id="PS51293"/>
    </source>
</evidence>
<dbReference type="Pfam" id="PF13921">
    <property type="entry name" value="Myb_DNA-bind_6"/>
    <property type="match status" value="1"/>
</dbReference>
<dbReference type="Gene3D" id="1.10.10.60">
    <property type="entry name" value="Homeodomain-like"/>
    <property type="match status" value="3"/>
</dbReference>
<proteinExistence type="predicted"/>
<feature type="domain" description="SANT" evidence="6">
    <location>
        <begin position="238"/>
        <end position="289"/>
    </location>
</feature>
<dbReference type="InterPro" id="IPR017884">
    <property type="entry name" value="SANT_dom"/>
</dbReference>